<dbReference type="PANTHER" id="PTHR31005">
    <property type="entry name" value="DUF4139 DOMAIN-CONTAINING PROTEIN"/>
    <property type="match status" value="1"/>
</dbReference>
<dbReference type="HOGENOM" id="CLU_010457_2_0_1"/>
<gene>
    <name evidence="3" type="ORF">HETIRDRAFT_430490</name>
</gene>
<organism evidence="3 4">
    <name type="scientific">Heterobasidion irregulare (strain TC 32-1)</name>
    <dbReference type="NCBI Taxonomy" id="747525"/>
    <lineage>
        <taxon>Eukaryota</taxon>
        <taxon>Fungi</taxon>
        <taxon>Dikarya</taxon>
        <taxon>Basidiomycota</taxon>
        <taxon>Agaricomycotina</taxon>
        <taxon>Agaricomycetes</taxon>
        <taxon>Russulales</taxon>
        <taxon>Bondarzewiaceae</taxon>
        <taxon>Heterobasidion</taxon>
        <taxon>Heterobasidion annosum species complex</taxon>
    </lineage>
</organism>
<feature type="domain" description="DUF4140" evidence="2">
    <location>
        <begin position="41"/>
        <end position="112"/>
    </location>
</feature>
<dbReference type="eggNOG" id="ENOG502QWQ0">
    <property type="taxonomic scope" value="Eukaryota"/>
</dbReference>
<evidence type="ECO:0000259" key="1">
    <source>
        <dbReference type="Pfam" id="PF13598"/>
    </source>
</evidence>
<dbReference type="InParanoid" id="W4JSL3"/>
<dbReference type="NCBIfam" id="TIGR02231">
    <property type="entry name" value="mucoidy inhibitor MuiA family protein"/>
    <property type="match status" value="1"/>
</dbReference>
<dbReference type="InterPro" id="IPR025554">
    <property type="entry name" value="DUF4140"/>
</dbReference>
<name>W4JSL3_HETIT</name>
<sequence>MSNVDGLAQYRCPHELAMQVFQTPSRGERYVEPGSPIFFAQGQIKLEIHGLPSSIDPNSVRITGLGNVQLLGIACTVGKVQPLPTGAAEAIRSLQSKRALLHEEKKIIDASLVALNNYVTDMKGDKISPKEADSFLDTYMTRARALIKTGTGLDEHILLMKREIRALTLEQSAKQGRAEGLVTVIVMAQAATDVELKLTYVVRNATWSPTYELLAESESGKPASAVSLHYRARITQSTGEDWTSVALTLSTVAMDGSDQRIPDLKPIRICPPTVMPLHALGGLFGRSSGALNDNYEDLEPGTIVNASPLSMSYRVEGKSSISSDGVTHNVSFAQLQFEAEVAHIDVPRVKAIVYLQAGVKNTSNYWLLPGPVNVFLDDGFVSQTSIQDIAPGDTFDCTLGPDSSTKITYARQSKLVVASASAFSEPFKMMTYTAHTIVYNRHAFALERLIVRDVIPVSVEEDRVRVILRCPEILAEANEGEDCVVAQSDGGVGVDGLKVRWRKVQGDKGGKNEGMFEWVGAVGAGKEIMIETEWDVRAPADVNWVETS</sequence>
<dbReference type="Pfam" id="PF13598">
    <property type="entry name" value="DUF4139"/>
    <property type="match status" value="1"/>
</dbReference>
<reference evidence="3 4" key="1">
    <citation type="journal article" date="2012" name="New Phytol.">
        <title>Insight into trade-off between wood decay and parasitism from the genome of a fungal forest pathogen.</title>
        <authorList>
            <person name="Olson A."/>
            <person name="Aerts A."/>
            <person name="Asiegbu F."/>
            <person name="Belbahri L."/>
            <person name="Bouzid O."/>
            <person name="Broberg A."/>
            <person name="Canback B."/>
            <person name="Coutinho P.M."/>
            <person name="Cullen D."/>
            <person name="Dalman K."/>
            <person name="Deflorio G."/>
            <person name="van Diepen L.T."/>
            <person name="Dunand C."/>
            <person name="Duplessis S."/>
            <person name="Durling M."/>
            <person name="Gonthier P."/>
            <person name="Grimwood J."/>
            <person name="Fossdal C.G."/>
            <person name="Hansson D."/>
            <person name="Henrissat B."/>
            <person name="Hietala A."/>
            <person name="Himmelstrand K."/>
            <person name="Hoffmeister D."/>
            <person name="Hogberg N."/>
            <person name="James T.Y."/>
            <person name="Karlsson M."/>
            <person name="Kohler A."/>
            <person name="Kues U."/>
            <person name="Lee Y.H."/>
            <person name="Lin Y.C."/>
            <person name="Lind M."/>
            <person name="Lindquist E."/>
            <person name="Lombard V."/>
            <person name="Lucas S."/>
            <person name="Lunden K."/>
            <person name="Morin E."/>
            <person name="Murat C."/>
            <person name="Park J."/>
            <person name="Raffaello T."/>
            <person name="Rouze P."/>
            <person name="Salamov A."/>
            <person name="Schmutz J."/>
            <person name="Solheim H."/>
            <person name="Stahlberg J."/>
            <person name="Velez H."/>
            <person name="de Vries R.P."/>
            <person name="Wiebenga A."/>
            <person name="Woodward S."/>
            <person name="Yakovlev I."/>
            <person name="Garbelotto M."/>
            <person name="Martin F."/>
            <person name="Grigoriev I.V."/>
            <person name="Stenlid J."/>
        </authorList>
    </citation>
    <scope>NUCLEOTIDE SEQUENCE [LARGE SCALE GENOMIC DNA]</scope>
    <source>
        <strain evidence="3 4">TC 32-1</strain>
    </source>
</reference>
<dbReference type="Proteomes" id="UP000030671">
    <property type="component" value="Unassembled WGS sequence"/>
</dbReference>
<dbReference type="Pfam" id="PF13600">
    <property type="entry name" value="DUF4140"/>
    <property type="match status" value="1"/>
</dbReference>
<dbReference type="InterPro" id="IPR011935">
    <property type="entry name" value="CHP02231"/>
</dbReference>
<evidence type="ECO:0000259" key="2">
    <source>
        <dbReference type="Pfam" id="PF13600"/>
    </source>
</evidence>
<dbReference type="EMBL" id="KI925465">
    <property type="protein sequence ID" value="ETW76100.1"/>
    <property type="molecule type" value="Genomic_DNA"/>
</dbReference>
<evidence type="ECO:0000313" key="4">
    <source>
        <dbReference type="Proteomes" id="UP000030671"/>
    </source>
</evidence>
<dbReference type="InterPro" id="IPR037291">
    <property type="entry name" value="DUF4139"/>
</dbReference>
<keyword evidence="4" id="KW-1185">Reference proteome</keyword>
<dbReference type="KEGG" id="hir:HETIRDRAFT_430490"/>
<accession>W4JSL3</accession>
<dbReference type="RefSeq" id="XP_009552320.1">
    <property type="nucleotide sequence ID" value="XM_009554025.1"/>
</dbReference>
<evidence type="ECO:0008006" key="5">
    <source>
        <dbReference type="Google" id="ProtNLM"/>
    </source>
</evidence>
<protein>
    <recommendedName>
        <fullName evidence="5">Mucoidy inhibitor A</fullName>
    </recommendedName>
</protein>
<dbReference type="PANTHER" id="PTHR31005:SF8">
    <property type="entry name" value="DUF4139 DOMAIN-CONTAINING PROTEIN"/>
    <property type="match status" value="1"/>
</dbReference>
<evidence type="ECO:0000313" key="3">
    <source>
        <dbReference type="EMBL" id="ETW76100.1"/>
    </source>
</evidence>
<feature type="domain" description="DUF4139" evidence="1">
    <location>
        <begin position="196"/>
        <end position="539"/>
    </location>
</feature>
<dbReference type="AlphaFoldDB" id="W4JSL3"/>
<dbReference type="OrthoDB" id="10068793at2759"/>
<proteinExistence type="predicted"/>
<dbReference type="GeneID" id="20674450"/>